<dbReference type="InterPro" id="IPR036390">
    <property type="entry name" value="WH_DNA-bd_sf"/>
</dbReference>
<sequence>MSFVIFYRVLIIKHIWYIYGSRYYFVTNYTRGTVNKNTELEMEPPSSDCPLTPCIKLLAGAWTLEIIWHIKNKPKRYGQLRRLLGKISSKVLTTRLRQLQGRDVVFRKVTPTVPPMVEYGLTENGRKLIPVLNAISKVKINPDPKPKGRKDE</sequence>
<evidence type="ECO:0000256" key="1">
    <source>
        <dbReference type="ARBA" id="ARBA00023015"/>
    </source>
</evidence>
<evidence type="ECO:0000313" key="5">
    <source>
        <dbReference type="EMBL" id="VAX21617.1"/>
    </source>
</evidence>
<protein>
    <recommendedName>
        <fullName evidence="4">HTH hxlR-type domain-containing protein</fullName>
    </recommendedName>
</protein>
<dbReference type="SUPFAM" id="SSF46785">
    <property type="entry name" value="Winged helix' DNA-binding domain"/>
    <property type="match status" value="1"/>
</dbReference>
<dbReference type="Pfam" id="PF01638">
    <property type="entry name" value="HxlR"/>
    <property type="match status" value="1"/>
</dbReference>
<name>A0A3B1CYA6_9ZZZZ</name>
<keyword evidence="2" id="KW-0238">DNA-binding</keyword>
<organism evidence="5">
    <name type="scientific">hydrothermal vent metagenome</name>
    <dbReference type="NCBI Taxonomy" id="652676"/>
    <lineage>
        <taxon>unclassified sequences</taxon>
        <taxon>metagenomes</taxon>
        <taxon>ecological metagenomes</taxon>
    </lineage>
</organism>
<accession>A0A3B1CYA6</accession>
<keyword evidence="3" id="KW-0804">Transcription</keyword>
<keyword evidence="1" id="KW-0805">Transcription regulation</keyword>
<dbReference type="EMBL" id="UOGA01000204">
    <property type="protein sequence ID" value="VAX21617.1"/>
    <property type="molecule type" value="Genomic_DNA"/>
</dbReference>
<evidence type="ECO:0000256" key="2">
    <source>
        <dbReference type="ARBA" id="ARBA00023125"/>
    </source>
</evidence>
<evidence type="ECO:0000259" key="4">
    <source>
        <dbReference type="PROSITE" id="PS51118"/>
    </source>
</evidence>
<dbReference type="PANTHER" id="PTHR33204">
    <property type="entry name" value="TRANSCRIPTIONAL REGULATOR, MARR FAMILY"/>
    <property type="match status" value="1"/>
</dbReference>
<dbReference type="AlphaFoldDB" id="A0A3B1CYA6"/>
<dbReference type="PROSITE" id="PS51118">
    <property type="entry name" value="HTH_HXLR"/>
    <property type="match status" value="1"/>
</dbReference>
<reference evidence="5" key="1">
    <citation type="submission" date="2018-06" db="EMBL/GenBank/DDBJ databases">
        <authorList>
            <person name="Zhirakovskaya E."/>
        </authorList>
    </citation>
    <scope>NUCLEOTIDE SEQUENCE</scope>
</reference>
<evidence type="ECO:0000256" key="3">
    <source>
        <dbReference type="ARBA" id="ARBA00023163"/>
    </source>
</evidence>
<proteinExistence type="predicted"/>
<dbReference type="Gene3D" id="1.10.10.10">
    <property type="entry name" value="Winged helix-like DNA-binding domain superfamily/Winged helix DNA-binding domain"/>
    <property type="match status" value="1"/>
</dbReference>
<feature type="domain" description="HTH hxlR-type" evidence="4">
    <location>
        <begin position="49"/>
        <end position="147"/>
    </location>
</feature>
<dbReference type="InterPro" id="IPR036388">
    <property type="entry name" value="WH-like_DNA-bd_sf"/>
</dbReference>
<dbReference type="GO" id="GO:0003677">
    <property type="term" value="F:DNA binding"/>
    <property type="evidence" value="ECO:0007669"/>
    <property type="project" value="UniProtKB-KW"/>
</dbReference>
<gene>
    <name evidence="5" type="ORF">MNBD_NITROSPINAE04-1604</name>
</gene>
<dbReference type="InterPro" id="IPR002577">
    <property type="entry name" value="HTH_HxlR"/>
</dbReference>